<accession>A0AAN9PRN1</accession>
<dbReference type="GO" id="GO:0006397">
    <property type="term" value="P:mRNA processing"/>
    <property type="evidence" value="ECO:0007669"/>
    <property type="project" value="InterPro"/>
</dbReference>
<dbReference type="InterPro" id="IPR040007">
    <property type="entry name" value="Tho2"/>
</dbReference>
<keyword evidence="3" id="KW-1185">Reference proteome</keyword>
<gene>
    <name evidence="2" type="ORF">VNO77_41524</name>
</gene>
<dbReference type="GO" id="GO:0006406">
    <property type="term" value="P:mRNA export from nucleus"/>
    <property type="evidence" value="ECO:0007669"/>
    <property type="project" value="InterPro"/>
</dbReference>
<feature type="domain" description="THO complex subunit 2 N-terminal" evidence="1">
    <location>
        <begin position="46"/>
        <end position="92"/>
    </location>
</feature>
<dbReference type="Proteomes" id="UP001367508">
    <property type="component" value="Unassembled WGS sequence"/>
</dbReference>
<dbReference type="Pfam" id="PF16134">
    <property type="entry name" value="THOC2_N"/>
    <property type="match status" value="2"/>
</dbReference>
<comment type="caution">
    <text evidence="2">The sequence shown here is derived from an EMBL/GenBank/DDBJ whole genome shotgun (WGS) entry which is preliminary data.</text>
</comment>
<sequence length="160" mass="18115">MFAIMRNCLLIGNPSLVNGTTTVVLLVVELLREAKLIKLKAQELRLVTLLCWDSEPPTQKASAVTIGITKSLIGHFDLDPNRVFDIVLRCFELQPDNNVFIELIPVFLKSHASQILGFKFQYYQCMEVSSSIPFGFYKLTALLVKQDFIDFDSTYAHLLS</sequence>
<name>A0AAN9PRN1_CANGL</name>
<feature type="domain" description="THO complex subunit 2 N-terminal" evidence="1">
    <location>
        <begin position="110"/>
        <end position="158"/>
    </location>
</feature>
<dbReference type="AlphaFoldDB" id="A0AAN9PRN1"/>
<reference evidence="2 3" key="1">
    <citation type="submission" date="2024-01" db="EMBL/GenBank/DDBJ databases">
        <title>The genomes of 5 underutilized Papilionoideae crops provide insights into root nodulation and disease resistanc.</title>
        <authorList>
            <person name="Jiang F."/>
        </authorList>
    </citation>
    <scope>NUCLEOTIDE SEQUENCE [LARGE SCALE GENOMIC DNA]</scope>
    <source>
        <strain evidence="2">LVBAO_FW01</strain>
        <tissue evidence="2">Leaves</tissue>
    </source>
</reference>
<dbReference type="InterPro" id="IPR032302">
    <property type="entry name" value="THOC2_N"/>
</dbReference>
<evidence type="ECO:0000313" key="2">
    <source>
        <dbReference type="EMBL" id="KAK7307986.1"/>
    </source>
</evidence>
<protein>
    <recommendedName>
        <fullName evidence="1">THO complex subunit 2 N-terminal domain-containing protein</fullName>
    </recommendedName>
</protein>
<dbReference type="GO" id="GO:0003729">
    <property type="term" value="F:mRNA binding"/>
    <property type="evidence" value="ECO:0007669"/>
    <property type="project" value="TreeGrafter"/>
</dbReference>
<evidence type="ECO:0000313" key="3">
    <source>
        <dbReference type="Proteomes" id="UP001367508"/>
    </source>
</evidence>
<dbReference type="PANTHER" id="PTHR21597">
    <property type="entry name" value="THO2 PROTEIN"/>
    <property type="match status" value="1"/>
</dbReference>
<dbReference type="PANTHER" id="PTHR21597:SF0">
    <property type="entry name" value="THO COMPLEX SUBUNIT 2"/>
    <property type="match status" value="1"/>
</dbReference>
<organism evidence="2 3">
    <name type="scientific">Canavalia gladiata</name>
    <name type="common">Sword bean</name>
    <name type="synonym">Dolichos gladiatus</name>
    <dbReference type="NCBI Taxonomy" id="3824"/>
    <lineage>
        <taxon>Eukaryota</taxon>
        <taxon>Viridiplantae</taxon>
        <taxon>Streptophyta</taxon>
        <taxon>Embryophyta</taxon>
        <taxon>Tracheophyta</taxon>
        <taxon>Spermatophyta</taxon>
        <taxon>Magnoliopsida</taxon>
        <taxon>eudicotyledons</taxon>
        <taxon>Gunneridae</taxon>
        <taxon>Pentapetalae</taxon>
        <taxon>rosids</taxon>
        <taxon>fabids</taxon>
        <taxon>Fabales</taxon>
        <taxon>Fabaceae</taxon>
        <taxon>Papilionoideae</taxon>
        <taxon>50 kb inversion clade</taxon>
        <taxon>NPAAA clade</taxon>
        <taxon>indigoferoid/millettioid clade</taxon>
        <taxon>Phaseoleae</taxon>
        <taxon>Canavalia</taxon>
    </lineage>
</organism>
<evidence type="ECO:0000259" key="1">
    <source>
        <dbReference type="Pfam" id="PF16134"/>
    </source>
</evidence>
<proteinExistence type="predicted"/>
<dbReference type="GO" id="GO:0000445">
    <property type="term" value="C:THO complex part of transcription export complex"/>
    <property type="evidence" value="ECO:0007669"/>
    <property type="project" value="TreeGrafter"/>
</dbReference>
<dbReference type="EMBL" id="JAYMYQ010000010">
    <property type="protein sequence ID" value="KAK7307986.1"/>
    <property type="molecule type" value="Genomic_DNA"/>
</dbReference>